<dbReference type="EMBL" id="UYRS01018546">
    <property type="protein sequence ID" value="VDK37474.1"/>
    <property type="molecule type" value="Genomic_DNA"/>
</dbReference>
<proteinExistence type="predicted"/>
<organism evidence="3">
    <name type="scientific">Taenia asiatica</name>
    <name type="common">Asian tapeworm</name>
    <dbReference type="NCBI Taxonomy" id="60517"/>
    <lineage>
        <taxon>Eukaryota</taxon>
        <taxon>Metazoa</taxon>
        <taxon>Spiralia</taxon>
        <taxon>Lophotrochozoa</taxon>
        <taxon>Platyhelminthes</taxon>
        <taxon>Cestoda</taxon>
        <taxon>Eucestoda</taxon>
        <taxon>Cyclophyllidea</taxon>
        <taxon>Taeniidae</taxon>
        <taxon>Taenia</taxon>
    </lineage>
</organism>
<evidence type="ECO:0000313" key="1">
    <source>
        <dbReference type="EMBL" id="VDK37474.1"/>
    </source>
</evidence>
<accession>A0A0R3W8Z3</accession>
<reference evidence="1 2" key="2">
    <citation type="submission" date="2018-11" db="EMBL/GenBank/DDBJ databases">
        <authorList>
            <consortium name="Pathogen Informatics"/>
        </authorList>
    </citation>
    <scope>NUCLEOTIDE SEQUENCE [LARGE SCALE GENOMIC DNA]</scope>
</reference>
<dbReference type="AlphaFoldDB" id="A0A0R3W8Z3"/>
<keyword evidence="2" id="KW-1185">Reference proteome</keyword>
<dbReference type="Proteomes" id="UP000282613">
    <property type="component" value="Unassembled WGS sequence"/>
</dbReference>
<reference evidence="3" key="1">
    <citation type="submission" date="2017-02" db="UniProtKB">
        <authorList>
            <consortium name="WormBaseParasite"/>
        </authorList>
    </citation>
    <scope>IDENTIFICATION</scope>
</reference>
<evidence type="ECO:0000313" key="3">
    <source>
        <dbReference type="WBParaSite" id="TASK_0000687601-mRNA-1"/>
    </source>
</evidence>
<gene>
    <name evidence="1" type="ORF">TASK_LOCUS6877</name>
</gene>
<sequence length="100" mass="11432">MVQRDIEVDLCGEGSAVNTGHVLLFATSFMLNKWTLGSITAYGNFEPEEEFRSERLFIGKLSESGMQNKAPKQQVRHPTLLCRYRKSCDPVVCRPRHYNP</sequence>
<name>A0A0R3W8Z3_TAEAS</name>
<protein>
    <submittedName>
        <fullName evidence="3">DUF5727 domain-containing protein</fullName>
    </submittedName>
</protein>
<dbReference type="WBParaSite" id="TASK_0000687601-mRNA-1">
    <property type="protein sequence ID" value="TASK_0000687601-mRNA-1"/>
    <property type="gene ID" value="TASK_0000687601"/>
</dbReference>
<evidence type="ECO:0000313" key="2">
    <source>
        <dbReference type="Proteomes" id="UP000282613"/>
    </source>
</evidence>